<gene>
    <name evidence="2" type="ORF">FYJ27_04770</name>
</gene>
<dbReference type="Pfam" id="PF00857">
    <property type="entry name" value="Isochorismatase"/>
    <property type="match status" value="1"/>
</dbReference>
<dbReference type="InterPro" id="IPR000868">
    <property type="entry name" value="Isochorismatase-like_dom"/>
</dbReference>
<protein>
    <submittedName>
        <fullName evidence="2">Hydrolase</fullName>
    </submittedName>
</protein>
<proteinExistence type="predicted"/>
<dbReference type="AlphaFoldDB" id="A0A844FGE9"/>
<accession>A0A844FGE9</accession>
<dbReference type="InterPro" id="IPR036380">
    <property type="entry name" value="Isochorismatase-like_sf"/>
</dbReference>
<evidence type="ECO:0000313" key="3">
    <source>
        <dbReference type="Proteomes" id="UP000462760"/>
    </source>
</evidence>
<organism evidence="2 3">
    <name type="scientific">Anaerosalibacter bizertensis</name>
    <dbReference type="NCBI Taxonomy" id="932217"/>
    <lineage>
        <taxon>Bacteria</taxon>
        <taxon>Bacillati</taxon>
        <taxon>Bacillota</taxon>
        <taxon>Tissierellia</taxon>
        <taxon>Tissierellales</taxon>
        <taxon>Sporanaerobacteraceae</taxon>
        <taxon>Anaerosalibacter</taxon>
    </lineage>
</organism>
<dbReference type="InterPro" id="IPR050993">
    <property type="entry name" value="Isochorismatase_domain"/>
</dbReference>
<dbReference type="Gene3D" id="3.40.50.850">
    <property type="entry name" value="Isochorismatase-like"/>
    <property type="match status" value="1"/>
</dbReference>
<feature type="domain" description="Isochorismatase-like" evidence="1">
    <location>
        <begin position="11"/>
        <end position="159"/>
    </location>
</feature>
<dbReference type="CDD" id="cd01012">
    <property type="entry name" value="YcaC_related"/>
    <property type="match status" value="1"/>
</dbReference>
<reference evidence="2 3" key="1">
    <citation type="submission" date="2019-08" db="EMBL/GenBank/DDBJ databases">
        <title>In-depth cultivation of the pig gut microbiome towards novel bacterial diversity and tailored functional studies.</title>
        <authorList>
            <person name="Wylensek D."/>
            <person name="Hitch T.C.A."/>
            <person name="Clavel T."/>
        </authorList>
    </citation>
    <scope>NUCLEOTIDE SEQUENCE [LARGE SCALE GENOMIC DNA]</scope>
    <source>
        <strain evidence="2 3">Med78-601-WT-4W-RMD-3</strain>
    </source>
</reference>
<name>A0A844FGE9_9FIRM</name>
<dbReference type="EMBL" id="VULR01000005">
    <property type="protein sequence ID" value="MSS43046.1"/>
    <property type="molecule type" value="Genomic_DNA"/>
</dbReference>
<dbReference type="PANTHER" id="PTHR14119:SF3">
    <property type="entry name" value="ISOCHORISMATASE DOMAIN-CONTAINING PROTEIN 2"/>
    <property type="match status" value="1"/>
</dbReference>
<evidence type="ECO:0000313" key="2">
    <source>
        <dbReference type="EMBL" id="MSS43046.1"/>
    </source>
</evidence>
<comment type="caution">
    <text evidence="2">The sequence shown here is derived from an EMBL/GenBank/DDBJ whole genome shotgun (WGS) entry which is preliminary data.</text>
</comment>
<dbReference type="RefSeq" id="WP_326831036.1">
    <property type="nucleotide sequence ID" value="NZ_VULR01000005.1"/>
</dbReference>
<dbReference type="Proteomes" id="UP000462760">
    <property type="component" value="Unassembled WGS sequence"/>
</dbReference>
<evidence type="ECO:0000259" key="1">
    <source>
        <dbReference type="Pfam" id="PF00857"/>
    </source>
</evidence>
<dbReference type="SUPFAM" id="SSF52499">
    <property type="entry name" value="Isochorismatase-like hydrolases"/>
    <property type="match status" value="1"/>
</dbReference>
<dbReference type="PANTHER" id="PTHR14119">
    <property type="entry name" value="HYDROLASE"/>
    <property type="match status" value="1"/>
</dbReference>
<dbReference type="GO" id="GO:0016787">
    <property type="term" value="F:hydrolase activity"/>
    <property type="evidence" value="ECO:0007669"/>
    <property type="project" value="UniProtKB-KW"/>
</dbReference>
<sequence>MEKFKLDSKETMLLIIDIQERLVKAMKYGDQVIDKTNILISTAEEMEMPIIVTEQYPKGLGSTVPELEQNLQNAKKFEKVNFSVYIDEIKEAIKETERKKVIITGMETHVCVFQTARDLINDGYEVFIVNDGVCSRKKGDYLNGLDLMKSMGAVITNTETVVFDLLKKAGTPEFKVLSKLIK</sequence>
<keyword evidence="2" id="KW-0378">Hydrolase</keyword>